<dbReference type="AlphaFoldDB" id="A0A806KNT4"/>
<name>A0A806KNT4_9BACT</name>
<accession>A0A806KNT4</accession>
<organism evidence="1">
    <name type="scientific">uncultured bacterium contig00154</name>
    <dbReference type="NCBI Taxonomy" id="1181592"/>
    <lineage>
        <taxon>Bacteria</taxon>
        <taxon>environmental samples</taxon>
    </lineage>
</organism>
<evidence type="ECO:0000313" key="1">
    <source>
        <dbReference type="EMBL" id="AGS53871.1"/>
    </source>
</evidence>
<proteinExistence type="predicted"/>
<reference evidence="1" key="1">
    <citation type="submission" date="2012-03" db="EMBL/GenBank/DDBJ databases">
        <title>Functional metagenomics reveals considerable lignocellulase gene clusters in the gut microbiome of a wood-feeding higher termite.</title>
        <authorList>
            <person name="Liu N."/>
        </authorList>
    </citation>
    <scope>NUCLEOTIDE SEQUENCE</scope>
</reference>
<protein>
    <submittedName>
        <fullName evidence="1">Uncharacterized protein</fullName>
    </submittedName>
</protein>
<dbReference type="EMBL" id="JQ844255">
    <property type="protein sequence ID" value="AGS53871.1"/>
    <property type="molecule type" value="Genomic_DNA"/>
</dbReference>
<sequence>MPGSGEFTPELEEGALGFDGDALFRCAPESGESVGSGVPQAARDSARIAAMPTETAFFNNVILYAPS</sequence>